<dbReference type="STRING" id="796604.A0A2X0M2Q6"/>
<proteinExistence type="inferred from homology"/>
<dbReference type="GO" id="GO:0044205">
    <property type="term" value="P:'de novo' UMP biosynthetic process"/>
    <property type="evidence" value="ECO:0007669"/>
    <property type="project" value="UniProtKB-UniPathway"/>
</dbReference>
<keyword evidence="1" id="KW-0479">Metal-binding</keyword>
<dbReference type="GO" id="GO:0046872">
    <property type="term" value="F:metal ion binding"/>
    <property type="evidence" value="ECO:0007669"/>
    <property type="project" value="UniProtKB-KW"/>
</dbReference>
<organism evidence="5 6">
    <name type="scientific">Microbotryum silenes-dioicae</name>
    <dbReference type="NCBI Taxonomy" id="796604"/>
    <lineage>
        <taxon>Eukaryota</taxon>
        <taxon>Fungi</taxon>
        <taxon>Dikarya</taxon>
        <taxon>Basidiomycota</taxon>
        <taxon>Pucciniomycotina</taxon>
        <taxon>Microbotryomycetes</taxon>
        <taxon>Microbotryales</taxon>
        <taxon>Microbotryaceae</taxon>
        <taxon>Microbotryum</taxon>
    </lineage>
</organism>
<sequence length="399" mass="43949">MSASPSTLKLSSPFDAHVHLRQGALMKLVAPHVERGGVRACFVMVSSSPWLLFRFVGSIVPLFPLLQPNLIPPLTEPSQTMDYLTQLQAQAPRTDFLMSLYLTRSLTPSVIREAHSKGIVGVKSYPRGVTTNSEGGVGMEGYSVFDEVFAEMERCDMVLNLHGEVPSDVDGDGTCVLNAEERFLPHLREIHTKFPKLRIVLEHCTTAAAVECVKTLPSNVCATITPHHLALTIDQAVNSSLHFCKPLAKYPSDRSALRSVIASGNPQFFLGSDSAPHPSGAKLPTLKYTRTNLNAVQGEEIVLPSPCAAGIYTQADLIPLIATIFERFEIPLDKLEGYVSEFGRRFYRIPAREGEEVELRRVQEGGRKVEKAFGFEGEKGREFVVPFMAGEELGWELVV</sequence>
<evidence type="ECO:0000256" key="2">
    <source>
        <dbReference type="ARBA" id="ARBA00022801"/>
    </source>
</evidence>
<protein>
    <submittedName>
        <fullName evidence="5">BQ5605_C002g01512 protein</fullName>
    </submittedName>
</protein>
<reference evidence="5 6" key="1">
    <citation type="submission" date="2016-11" db="EMBL/GenBank/DDBJ databases">
        <authorList>
            <person name="Jaros S."/>
            <person name="Januszkiewicz K."/>
            <person name="Wedrychowicz H."/>
        </authorList>
    </citation>
    <scope>NUCLEOTIDE SEQUENCE [LARGE SCALE GENOMIC DNA]</scope>
</reference>
<dbReference type="PANTHER" id="PTHR43137:SF1">
    <property type="entry name" value="DIHYDROOROTASE"/>
    <property type="match status" value="1"/>
</dbReference>
<dbReference type="AlphaFoldDB" id="A0A2X0M2Q6"/>
<dbReference type="EMBL" id="FQNC01000041">
    <property type="protein sequence ID" value="SGY33581.1"/>
    <property type="molecule type" value="Genomic_DNA"/>
</dbReference>
<gene>
    <name evidence="5" type="primary">BQ5605_C002g01512</name>
    <name evidence="5" type="ORF">BQ5605_C002G01512</name>
</gene>
<dbReference type="GO" id="GO:0005737">
    <property type="term" value="C:cytoplasm"/>
    <property type="evidence" value="ECO:0007669"/>
    <property type="project" value="TreeGrafter"/>
</dbReference>
<evidence type="ECO:0000313" key="6">
    <source>
        <dbReference type="Proteomes" id="UP000249464"/>
    </source>
</evidence>
<dbReference type="UniPathway" id="UPA00070">
    <property type="reaction ID" value="UER00117"/>
</dbReference>
<evidence type="ECO:0000256" key="1">
    <source>
        <dbReference type="ARBA" id="ARBA00022723"/>
    </source>
</evidence>
<name>A0A2X0M2Q6_9BASI</name>
<dbReference type="GO" id="GO:0004151">
    <property type="term" value="F:dihydroorotase activity"/>
    <property type="evidence" value="ECO:0007669"/>
    <property type="project" value="InterPro"/>
</dbReference>
<dbReference type="PROSITE" id="PS00483">
    <property type="entry name" value="DIHYDROOROTASE_2"/>
    <property type="match status" value="1"/>
</dbReference>
<dbReference type="InterPro" id="IPR032466">
    <property type="entry name" value="Metal_Hydrolase"/>
</dbReference>
<dbReference type="SUPFAM" id="SSF51556">
    <property type="entry name" value="Metallo-dependent hydrolases"/>
    <property type="match status" value="1"/>
</dbReference>
<dbReference type="InterPro" id="IPR002195">
    <property type="entry name" value="Dihydroorotase_CS"/>
</dbReference>
<dbReference type="PROSITE" id="PS00482">
    <property type="entry name" value="DIHYDROOROTASE_1"/>
    <property type="match status" value="1"/>
</dbReference>
<keyword evidence="2" id="KW-0378">Hydrolase</keyword>
<keyword evidence="4" id="KW-0665">Pyrimidine biosynthesis</keyword>
<evidence type="ECO:0000313" key="5">
    <source>
        <dbReference type="EMBL" id="SGY33581.1"/>
    </source>
</evidence>
<dbReference type="PANTHER" id="PTHR43137">
    <property type="entry name" value="DIHYDROOROTASE"/>
    <property type="match status" value="1"/>
</dbReference>
<dbReference type="GO" id="GO:0006207">
    <property type="term" value="P:'de novo' pyrimidine nucleobase biosynthetic process"/>
    <property type="evidence" value="ECO:0007669"/>
    <property type="project" value="TreeGrafter"/>
</dbReference>
<keyword evidence="3" id="KW-0862">Zinc</keyword>
<dbReference type="Proteomes" id="UP000249464">
    <property type="component" value="Unassembled WGS sequence"/>
</dbReference>
<evidence type="ECO:0000256" key="4">
    <source>
        <dbReference type="ARBA" id="ARBA00022975"/>
    </source>
</evidence>
<keyword evidence="6" id="KW-1185">Reference proteome</keyword>
<evidence type="ECO:0000256" key="3">
    <source>
        <dbReference type="ARBA" id="ARBA00022833"/>
    </source>
</evidence>
<accession>A0A2X0M2Q6</accession>
<dbReference type="PIRSF" id="PIRSF001237">
    <property type="entry name" value="DHOdimr"/>
    <property type="match status" value="1"/>
</dbReference>
<dbReference type="HAMAP" id="MF_00219">
    <property type="entry name" value="PyrC_classII"/>
    <property type="match status" value="1"/>
</dbReference>
<dbReference type="Gene3D" id="3.20.20.140">
    <property type="entry name" value="Metal-dependent hydrolases"/>
    <property type="match status" value="1"/>
</dbReference>
<dbReference type="InterPro" id="IPR004721">
    <property type="entry name" value="DHOdimr"/>
</dbReference>